<protein>
    <submittedName>
        <fullName evidence="3">XRE family transcriptional regulator</fullName>
    </submittedName>
</protein>
<dbReference type="GeneID" id="303186930"/>
<dbReference type="SMART" id="SM00530">
    <property type="entry name" value="HTH_XRE"/>
    <property type="match status" value="1"/>
</dbReference>
<keyword evidence="1" id="KW-1133">Transmembrane helix</keyword>
<evidence type="ECO:0000313" key="6">
    <source>
        <dbReference type="Proteomes" id="UP000297638"/>
    </source>
</evidence>
<sequence>MNESRIAELRRVKGWTQERLATESGITVRTVQRLEAGNDASLETISLVAKALDVQVGDLFKSVQTPKFSEAVDGLEARTQADQERRDSVIKGILLVFRGLGILVTFGTVILATTGNFGWYIWLLIPAYWGVGNLLLEAVFRLSLDSKLDAKYPLSTPNRKLLG</sequence>
<keyword evidence="1" id="KW-0812">Transmembrane</keyword>
<feature type="transmembrane region" description="Helical" evidence="1">
    <location>
        <begin position="93"/>
        <end position="113"/>
    </location>
</feature>
<evidence type="ECO:0000313" key="5">
    <source>
        <dbReference type="Proteomes" id="UP000235739"/>
    </source>
</evidence>
<comment type="caution">
    <text evidence="3">The sequence shown here is derived from an EMBL/GenBank/DDBJ whole genome shotgun (WGS) entry which is preliminary data.</text>
</comment>
<gene>
    <name evidence="3" type="ORF">CIK84_14680</name>
    <name evidence="4" type="ORF">EXY26_00955</name>
</gene>
<dbReference type="EMBL" id="PNQX01000002">
    <property type="protein sequence ID" value="PMQ19870.1"/>
    <property type="molecule type" value="Genomic_DNA"/>
</dbReference>
<dbReference type="PROSITE" id="PS50943">
    <property type="entry name" value="HTH_CROC1"/>
    <property type="match status" value="1"/>
</dbReference>
<evidence type="ECO:0000259" key="2">
    <source>
        <dbReference type="PROSITE" id="PS50943"/>
    </source>
</evidence>
<keyword evidence="1" id="KW-0472">Membrane</keyword>
<accession>A0A2N7S152</accession>
<proteinExistence type="predicted"/>
<evidence type="ECO:0000313" key="4">
    <source>
        <dbReference type="EMBL" id="TFH55690.1"/>
    </source>
</evidence>
<feature type="transmembrane region" description="Helical" evidence="1">
    <location>
        <begin position="119"/>
        <end position="140"/>
    </location>
</feature>
<dbReference type="GO" id="GO:0003677">
    <property type="term" value="F:DNA binding"/>
    <property type="evidence" value="ECO:0007669"/>
    <property type="project" value="InterPro"/>
</dbReference>
<reference evidence="4 6" key="2">
    <citation type="submission" date="2019-03" db="EMBL/GenBank/DDBJ databases">
        <title>Glutamicibacter sp. LJH19 genome.</title>
        <authorList>
            <person name="Sinai Borker S."/>
            <person name="Kumar R."/>
        </authorList>
    </citation>
    <scope>NUCLEOTIDE SEQUENCE [LARGE SCALE GENOMIC DNA]</scope>
    <source>
        <strain evidence="4 6">LJH19</strain>
    </source>
</reference>
<dbReference type="OMA" id="RTQRGWT"/>
<evidence type="ECO:0000256" key="1">
    <source>
        <dbReference type="SAM" id="Phobius"/>
    </source>
</evidence>
<dbReference type="Pfam" id="PF01381">
    <property type="entry name" value="HTH_3"/>
    <property type="match status" value="1"/>
</dbReference>
<dbReference type="InterPro" id="IPR010982">
    <property type="entry name" value="Lambda_DNA-bd_dom_sf"/>
</dbReference>
<dbReference type="RefSeq" id="WP_013350687.1">
    <property type="nucleotide sequence ID" value="NZ_JABUYH010000006.1"/>
</dbReference>
<dbReference type="CDD" id="cd00093">
    <property type="entry name" value="HTH_XRE"/>
    <property type="match status" value="1"/>
</dbReference>
<dbReference type="Proteomes" id="UP000297638">
    <property type="component" value="Unassembled WGS sequence"/>
</dbReference>
<dbReference type="AlphaFoldDB" id="A0A2N7S152"/>
<dbReference type="EMBL" id="SPDS01000001">
    <property type="protein sequence ID" value="TFH55690.1"/>
    <property type="molecule type" value="Genomic_DNA"/>
</dbReference>
<dbReference type="Proteomes" id="UP000235739">
    <property type="component" value="Unassembled WGS sequence"/>
</dbReference>
<evidence type="ECO:0000313" key="3">
    <source>
        <dbReference type="EMBL" id="PMQ19870.1"/>
    </source>
</evidence>
<name>A0A2N7S152_9MICC</name>
<dbReference type="InterPro" id="IPR001387">
    <property type="entry name" value="Cro/C1-type_HTH"/>
</dbReference>
<organism evidence="3 5">
    <name type="scientific">Glutamicibacter arilaitensis</name>
    <dbReference type="NCBI Taxonomy" id="256701"/>
    <lineage>
        <taxon>Bacteria</taxon>
        <taxon>Bacillati</taxon>
        <taxon>Actinomycetota</taxon>
        <taxon>Actinomycetes</taxon>
        <taxon>Micrococcales</taxon>
        <taxon>Micrococcaceae</taxon>
        <taxon>Glutamicibacter</taxon>
    </lineage>
</organism>
<dbReference type="Gene3D" id="1.10.260.40">
    <property type="entry name" value="lambda repressor-like DNA-binding domains"/>
    <property type="match status" value="1"/>
</dbReference>
<dbReference type="SUPFAM" id="SSF47413">
    <property type="entry name" value="lambda repressor-like DNA-binding domains"/>
    <property type="match status" value="1"/>
</dbReference>
<feature type="domain" description="HTH cro/C1-type" evidence="2">
    <location>
        <begin position="6"/>
        <end position="59"/>
    </location>
</feature>
<reference evidence="3 5" key="1">
    <citation type="journal article" date="2017" name="Elife">
        <title>Extensive horizontal gene transfer in cheese-associated bacteria.</title>
        <authorList>
            <person name="Bonham K.S."/>
            <person name="Wolfe B.E."/>
            <person name="Dutton R.J."/>
        </authorList>
    </citation>
    <scope>NUCLEOTIDE SEQUENCE [LARGE SCALE GENOMIC DNA]</scope>
    <source>
        <strain evidence="3 5">JB182</strain>
    </source>
</reference>